<dbReference type="GO" id="GO:0004842">
    <property type="term" value="F:ubiquitin-protein transferase activity"/>
    <property type="evidence" value="ECO:0007669"/>
    <property type="project" value="TreeGrafter"/>
</dbReference>
<dbReference type="SUPFAM" id="SSF47031">
    <property type="entry name" value="Second domain of FERM"/>
    <property type="match status" value="1"/>
</dbReference>
<dbReference type="SMART" id="SM00184">
    <property type="entry name" value="RING"/>
    <property type="match status" value="1"/>
</dbReference>
<dbReference type="GO" id="GO:0070161">
    <property type="term" value="C:anchoring junction"/>
    <property type="evidence" value="ECO:0007669"/>
    <property type="project" value="UniProtKB-SubCell"/>
</dbReference>
<evidence type="ECO:0000256" key="6">
    <source>
        <dbReference type="SAM" id="MobiDB-lite"/>
    </source>
</evidence>
<proteinExistence type="evidence at transcript level"/>
<keyword evidence="2 5" id="KW-0863">Zinc-finger</keyword>
<dbReference type="InterPro" id="IPR018980">
    <property type="entry name" value="FERM_PH-like_C"/>
</dbReference>
<dbReference type="GO" id="GO:0071944">
    <property type="term" value="C:cell periphery"/>
    <property type="evidence" value="ECO:0007669"/>
    <property type="project" value="UniProtKB-ARBA"/>
</dbReference>
<evidence type="ECO:0000313" key="9">
    <source>
        <dbReference type="EMBL" id="JAI15028.1"/>
    </source>
</evidence>
<feature type="domain" description="FERM" evidence="7">
    <location>
        <begin position="1"/>
        <end position="346"/>
    </location>
</feature>
<evidence type="ECO:0000256" key="2">
    <source>
        <dbReference type="ARBA" id="ARBA00022771"/>
    </source>
</evidence>
<name>A0A0K8TLI2_TABBR</name>
<dbReference type="GO" id="GO:0006511">
    <property type="term" value="P:ubiquitin-dependent protein catabolic process"/>
    <property type="evidence" value="ECO:0007669"/>
    <property type="project" value="TreeGrafter"/>
</dbReference>
<keyword evidence="2 5" id="KW-0479">Metal-binding</keyword>
<dbReference type="Gene3D" id="3.30.40.10">
    <property type="entry name" value="Zinc/RING finger domain, C3HC4 (zinc finger)"/>
    <property type="match status" value="1"/>
</dbReference>
<dbReference type="GO" id="GO:0008270">
    <property type="term" value="F:zinc ion binding"/>
    <property type="evidence" value="ECO:0007669"/>
    <property type="project" value="UniProtKB-KW"/>
</dbReference>
<evidence type="ECO:0000256" key="4">
    <source>
        <dbReference type="ARBA" id="ARBA00022949"/>
    </source>
</evidence>
<dbReference type="PROSITE" id="PS50089">
    <property type="entry name" value="ZF_RING_2"/>
    <property type="match status" value="1"/>
</dbReference>
<dbReference type="AlphaFoldDB" id="A0A0K8TLI2"/>
<dbReference type="SMART" id="SM01196">
    <property type="entry name" value="FERM_C"/>
    <property type="match status" value="1"/>
</dbReference>
<dbReference type="SMART" id="SM00295">
    <property type="entry name" value="B41"/>
    <property type="match status" value="1"/>
</dbReference>
<comment type="subcellular location">
    <subcellularLocation>
        <location evidence="1">Cell junction</location>
    </subcellularLocation>
</comment>
<dbReference type="Pfam" id="PF09379">
    <property type="entry name" value="FERM_N"/>
    <property type="match status" value="1"/>
</dbReference>
<evidence type="ECO:0000256" key="3">
    <source>
        <dbReference type="ARBA" id="ARBA00022833"/>
    </source>
</evidence>
<dbReference type="GO" id="GO:0030182">
    <property type="term" value="P:neuron differentiation"/>
    <property type="evidence" value="ECO:0007669"/>
    <property type="project" value="UniProtKB-ARBA"/>
</dbReference>
<accession>A0A0K8TLI2</accession>
<dbReference type="InterPro" id="IPR029071">
    <property type="entry name" value="Ubiquitin-like_domsf"/>
</dbReference>
<dbReference type="InterPro" id="IPR018979">
    <property type="entry name" value="FERM_N"/>
</dbReference>
<evidence type="ECO:0000256" key="1">
    <source>
        <dbReference type="ARBA" id="ARBA00004282"/>
    </source>
</evidence>
<dbReference type="SUPFAM" id="SSF54236">
    <property type="entry name" value="Ubiquitin-like"/>
    <property type="match status" value="1"/>
</dbReference>
<feature type="region of interest" description="Disordered" evidence="6">
    <location>
        <begin position="519"/>
        <end position="542"/>
    </location>
</feature>
<protein>
    <submittedName>
        <fullName evidence="9">Putative e3 ubiquitin-protein ligase mylip</fullName>
    </submittedName>
</protein>
<dbReference type="PANTHER" id="PTHR23280:SF13">
    <property type="entry name" value="E3 UBIQUITIN-PROTEIN LIGASE MYLIP"/>
    <property type="match status" value="1"/>
</dbReference>
<dbReference type="SUPFAM" id="SSF57850">
    <property type="entry name" value="RING/U-box"/>
    <property type="match status" value="1"/>
</dbReference>
<dbReference type="EMBL" id="GDAI01002575">
    <property type="protein sequence ID" value="JAI15028.1"/>
    <property type="molecule type" value="mRNA"/>
</dbReference>
<keyword evidence="3" id="KW-0862">Zinc</keyword>
<dbReference type="InterPro" id="IPR035963">
    <property type="entry name" value="FERM_2"/>
</dbReference>
<dbReference type="InterPro" id="IPR019749">
    <property type="entry name" value="Band_41_domain"/>
</dbReference>
<dbReference type="InterPro" id="IPR001841">
    <property type="entry name" value="Znf_RING"/>
</dbReference>
<organism evidence="9">
    <name type="scientific">Tabanus bromius</name>
    <name type="common">Band-eyed brown horse fly</name>
    <dbReference type="NCBI Taxonomy" id="304241"/>
    <lineage>
        <taxon>Eukaryota</taxon>
        <taxon>Metazoa</taxon>
        <taxon>Ecdysozoa</taxon>
        <taxon>Arthropoda</taxon>
        <taxon>Hexapoda</taxon>
        <taxon>Insecta</taxon>
        <taxon>Pterygota</taxon>
        <taxon>Neoptera</taxon>
        <taxon>Endopterygota</taxon>
        <taxon>Diptera</taxon>
        <taxon>Brachycera</taxon>
        <taxon>Tabanomorpha</taxon>
        <taxon>Tabanoidea</taxon>
        <taxon>Tabanidae</taxon>
        <taxon>Tabanus</taxon>
    </lineage>
</organism>
<evidence type="ECO:0000256" key="5">
    <source>
        <dbReference type="PROSITE-ProRule" id="PRU00175"/>
    </source>
</evidence>
<dbReference type="CDD" id="cd16510">
    <property type="entry name" value="RING-HC_IAPs"/>
    <property type="match status" value="1"/>
</dbReference>
<evidence type="ECO:0000259" key="7">
    <source>
        <dbReference type="PROSITE" id="PS50057"/>
    </source>
</evidence>
<evidence type="ECO:0000259" key="8">
    <source>
        <dbReference type="PROSITE" id="PS50089"/>
    </source>
</evidence>
<dbReference type="SUPFAM" id="SSF50729">
    <property type="entry name" value="PH domain-like"/>
    <property type="match status" value="1"/>
</dbReference>
<dbReference type="InterPro" id="IPR000299">
    <property type="entry name" value="FERM_domain"/>
</dbReference>
<dbReference type="InterPro" id="IPR014352">
    <property type="entry name" value="FERM/acyl-CoA-bd_prot_sf"/>
</dbReference>
<dbReference type="Pfam" id="PF13920">
    <property type="entry name" value="zf-C3HC4_3"/>
    <property type="match status" value="1"/>
</dbReference>
<dbReference type="PROSITE" id="PS50057">
    <property type="entry name" value="FERM_3"/>
    <property type="match status" value="1"/>
</dbReference>
<dbReference type="Gene3D" id="3.10.20.90">
    <property type="entry name" value="Phosphatidylinositol 3-kinase Catalytic Subunit, Chain A, domain 1"/>
    <property type="match status" value="1"/>
</dbReference>
<feature type="domain" description="RING-type" evidence="8">
    <location>
        <begin position="464"/>
        <end position="499"/>
    </location>
</feature>
<feature type="compositionally biased region" description="Polar residues" evidence="6">
    <location>
        <begin position="532"/>
        <end position="542"/>
    </location>
</feature>
<dbReference type="PANTHER" id="PTHR23280">
    <property type="entry name" value="4.1 G PROTEIN"/>
    <property type="match status" value="1"/>
</dbReference>
<dbReference type="Gene3D" id="1.20.80.10">
    <property type="match status" value="1"/>
</dbReference>
<dbReference type="Pfam" id="PF00373">
    <property type="entry name" value="FERM_M"/>
    <property type="match status" value="1"/>
</dbReference>
<reference evidence="9" key="1">
    <citation type="journal article" date="2015" name="Insect Biochem. Mol. Biol.">
        <title>An insight into the sialome of the horse fly, Tabanus bromius.</title>
        <authorList>
            <person name="Ribeiro J.M."/>
            <person name="Kazimirova M."/>
            <person name="Takac P."/>
            <person name="Andersen J.F."/>
            <person name="Francischetti I.M."/>
        </authorList>
    </citation>
    <scope>NUCLEOTIDE SEQUENCE</scope>
</reference>
<sequence length="542" mass="61556">MWCIVSLPNGTQQAVLCDPKAIGQECLEKVCKSLNMICEMEYFGLEHWSPTEKESRTRQWINLRNRLSQDSGSGHGTRVQLMLALRVKFWVPVHLILQESVRNIFYMQAKMDLIEGRLNAKDWRNSAKLGALCAQADGIRFNVQCLTAKCPIRMKKDKEHVLAFKKRRLSKQKSLDSIEIPSPVQPEIEDESSPLSVYKGYIIRPVDADDDSIPDDFLRQIALEHEKLTKVNMAPKSAKYWLLKEIQELPGFGEEVFSGFVGPESSIRCDICVGPNGLVVCTGDEKKSIPFSAIAKGKSLRRTFKLEYIDDDVDRKELEVKFPKHAMAAGVYRSITERHAFYVCDKVRMVVTSQFTRDLKGTIASMFKEDTELGKRYVFDIQRTCREVHDQARRILHERGIEINGPATSCSNHNNSYNDTTLEQYSSLDSIDVKHVDNAIKEKEYREAVIERFVDNRITEAMTCKICMDKEINTMFSPCGHVTACSVCAAKCDRCPNCREKVITVGKIFLPPELRVASHNPAVPSNEETNKKSVNLNLSTTV</sequence>
<dbReference type="InterPro" id="IPR019748">
    <property type="entry name" value="FERM_central"/>
</dbReference>
<dbReference type="GO" id="GO:0009887">
    <property type="term" value="P:animal organ morphogenesis"/>
    <property type="evidence" value="ECO:0007669"/>
    <property type="project" value="UniProtKB-ARBA"/>
</dbReference>
<keyword evidence="4" id="KW-0965">Cell junction</keyword>
<dbReference type="CDD" id="cd14473">
    <property type="entry name" value="FERM_B-lobe"/>
    <property type="match status" value="1"/>
</dbReference>
<dbReference type="InterPro" id="IPR013083">
    <property type="entry name" value="Znf_RING/FYVE/PHD"/>
</dbReference>